<evidence type="ECO:0000313" key="2">
    <source>
        <dbReference type="Proteomes" id="UP000255517"/>
    </source>
</evidence>
<dbReference type="Pfam" id="PF10934">
    <property type="entry name" value="Sheath_initiator"/>
    <property type="match status" value="1"/>
</dbReference>
<dbReference type="RefSeq" id="WP_019035099.1">
    <property type="nucleotide sequence ID" value="NZ_UGSZ01000001.1"/>
</dbReference>
<organism evidence="1 2">
    <name type="scientific">Peptoniphilus lacrimalis</name>
    <dbReference type="NCBI Taxonomy" id="33031"/>
    <lineage>
        <taxon>Bacteria</taxon>
        <taxon>Bacillati</taxon>
        <taxon>Bacillota</taxon>
        <taxon>Tissierellia</taxon>
        <taxon>Tissierellales</taxon>
        <taxon>Peptoniphilaceae</taxon>
        <taxon>Peptoniphilus</taxon>
    </lineage>
</organism>
<dbReference type="STRING" id="1122949.GCA_000378725_01452"/>
<accession>A0A379C6I2</accession>
<dbReference type="SUPFAM" id="SSF160719">
    <property type="entry name" value="gpW/gp25-like"/>
    <property type="match status" value="1"/>
</dbReference>
<dbReference type="Proteomes" id="UP000255517">
    <property type="component" value="Unassembled WGS sequence"/>
</dbReference>
<dbReference type="OrthoDB" id="89089at2"/>
<reference evidence="1 2" key="1">
    <citation type="submission" date="2018-06" db="EMBL/GenBank/DDBJ databases">
        <authorList>
            <consortium name="Pathogen Informatics"/>
            <person name="Doyle S."/>
        </authorList>
    </citation>
    <scope>NUCLEOTIDE SEQUENCE [LARGE SCALE GENOMIC DNA]</scope>
    <source>
        <strain evidence="1 2">NCTC13149</strain>
    </source>
</reference>
<dbReference type="EMBL" id="UGSZ01000001">
    <property type="protein sequence ID" value="SUB57698.1"/>
    <property type="molecule type" value="Genomic_DNA"/>
</dbReference>
<dbReference type="AlphaFoldDB" id="A0A379C6I2"/>
<name>A0A379C6I2_9FIRM</name>
<dbReference type="InterPro" id="IPR020288">
    <property type="entry name" value="Sheath_initiator"/>
</dbReference>
<gene>
    <name evidence="1" type="ORF">NCTC13149_01555</name>
</gene>
<sequence length="141" mass="16981">MIPEFNNEYEYGDEIEIIPQPSFTHKMWMEEERVKNYIYDDLEAIRQMIYKCINTERGIYPIYPSFGVKKEDLFGKRKEYAYIVLTRRITDALMLDDRIEDVFDFSYVSEWSKADNLGMKFKVKTIFDEKTIDIEEVIRIG</sequence>
<protein>
    <submittedName>
        <fullName evidence="1">Protein of uncharacterized function (DUF2634)</fullName>
    </submittedName>
</protein>
<evidence type="ECO:0000313" key="1">
    <source>
        <dbReference type="EMBL" id="SUB57698.1"/>
    </source>
</evidence>
<proteinExistence type="predicted"/>